<gene>
    <name evidence="2" type="ORF">PGQ11_006181</name>
</gene>
<feature type="region of interest" description="Disordered" evidence="1">
    <location>
        <begin position="1"/>
        <end position="25"/>
    </location>
</feature>
<dbReference type="SMART" id="SM00248">
    <property type="entry name" value="ANK"/>
    <property type="match status" value="2"/>
</dbReference>
<dbReference type="InterPro" id="IPR002110">
    <property type="entry name" value="Ankyrin_rpt"/>
</dbReference>
<proteinExistence type="predicted"/>
<dbReference type="Proteomes" id="UP001390339">
    <property type="component" value="Unassembled WGS sequence"/>
</dbReference>
<sequence>MSTQNDNPGDDAPQINAAPQTDDTPQTSALALSQLCWQVNNASFTRLINILRPLDESDGLRILMYAAHRGNLHTIRLFLDHWTRMTGGSRGPDLNESITASHFWRGERLDQRMEIWEPAMFLGLPFADYACPYIPTEAPFYYTLLVMAIVSGHHDTAKLLVDNGANVNRISWLFTRPNKSLHARPINFVLDAMLDVRDPVIMGKWIDLLQFLLRKGAIPFPNRYDEAVSALGQSVHPHIPFRVTSMLVQHWRIGSVDVNRPRRFRMDFLKSYSALSLAFREYVRSCNDELQSCCKVDDCLKKLVLFIGITLRR</sequence>
<keyword evidence="3" id="KW-1185">Reference proteome</keyword>
<evidence type="ECO:0000313" key="3">
    <source>
        <dbReference type="Proteomes" id="UP001390339"/>
    </source>
</evidence>
<evidence type="ECO:0000313" key="2">
    <source>
        <dbReference type="EMBL" id="KAK8867603.1"/>
    </source>
</evidence>
<dbReference type="InterPro" id="IPR036770">
    <property type="entry name" value="Ankyrin_rpt-contain_sf"/>
</dbReference>
<dbReference type="EMBL" id="JAPCWZ010000004">
    <property type="protein sequence ID" value="KAK8867603.1"/>
    <property type="molecule type" value="Genomic_DNA"/>
</dbReference>
<dbReference type="Gene3D" id="1.25.40.20">
    <property type="entry name" value="Ankyrin repeat-containing domain"/>
    <property type="match status" value="1"/>
</dbReference>
<protein>
    <recommendedName>
        <fullName evidence="4">Ankyrin repeat protein</fullName>
    </recommendedName>
</protein>
<name>A0ABR2ISF0_9PEZI</name>
<comment type="caution">
    <text evidence="2">The sequence shown here is derived from an EMBL/GenBank/DDBJ whole genome shotgun (WGS) entry which is preliminary data.</text>
</comment>
<organism evidence="2 3">
    <name type="scientific">Apiospora arundinis</name>
    <dbReference type="NCBI Taxonomy" id="335852"/>
    <lineage>
        <taxon>Eukaryota</taxon>
        <taxon>Fungi</taxon>
        <taxon>Dikarya</taxon>
        <taxon>Ascomycota</taxon>
        <taxon>Pezizomycotina</taxon>
        <taxon>Sordariomycetes</taxon>
        <taxon>Xylariomycetidae</taxon>
        <taxon>Amphisphaeriales</taxon>
        <taxon>Apiosporaceae</taxon>
        <taxon>Apiospora</taxon>
    </lineage>
</organism>
<dbReference type="Pfam" id="PF00023">
    <property type="entry name" value="Ank"/>
    <property type="match status" value="1"/>
</dbReference>
<reference evidence="2 3" key="1">
    <citation type="journal article" date="2024" name="IMA Fungus">
        <title>Apiospora arundinis, a panoply of carbohydrate-active enzymes and secondary metabolites.</title>
        <authorList>
            <person name="Sorensen T."/>
            <person name="Petersen C."/>
            <person name="Muurmann A.T."/>
            <person name="Christiansen J.V."/>
            <person name="Brundto M.L."/>
            <person name="Overgaard C.K."/>
            <person name="Boysen A.T."/>
            <person name="Wollenberg R.D."/>
            <person name="Larsen T.O."/>
            <person name="Sorensen J.L."/>
            <person name="Nielsen K.L."/>
            <person name="Sondergaard T.E."/>
        </authorList>
    </citation>
    <scope>NUCLEOTIDE SEQUENCE [LARGE SCALE GENOMIC DNA]</scope>
    <source>
        <strain evidence="2 3">AAU 773</strain>
    </source>
</reference>
<accession>A0ABR2ISF0</accession>
<evidence type="ECO:0000256" key="1">
    <source>
        <dbReference type="SAM" id="MobiDB-lite"/>
    </source>
</evidence>
<dbReference type="SUPFAM" id="SSF48403">
    <property type="entry name" value="Ankyrin repeat"/>
    <property type="match status" value="1"/>
</dbReference>
<evidence type="ECO:0008006" key="4">
    <source>
        <dbReference type="Google" id="ProtNLM"/>
    </source>
</evidence>